<evidence type="ECO:0000313" key="1">
    <source>
        <dbReference type="EMBL" id="KIG17017.1"/>
    </source>
</evidence>
<dbReference type="AlphaFoldDB" id="A0A0C2DAY3"/>
<sequence>MNQSKELARAEYRLALGLAVLVGVAVSGCGRAEVLDAVADTQQQPAREVFPQPIELIPNDAELLLGLHPSLLAGSQLGAQLSRELAGEPQFQQAKQALDGCGLQPSRFESVLIGWRTDQFVIALVGSGFGEDAQAICMIEAAQRLVGAAPDATISVQDGKKIIDFPDGRVFLVNANLLVLSTAGWQRQVGELIDSADASGAKSAAKHDKRELLATIDTSAPAWLAAGLPPQLAMAANFMGVPEVAAATTISGALGLGERAQVELTAGFETATQAQTAAVELQGLLANDTASTDIPAALHAALGRVHVGNVGSRVRLDFEVQAGDFAALVAAEHALPPAR</sequence>
<evidence type="ECO:0000313" key="2">
    <source>
        <dbReference type="Proteomes" id="UP000031599"/>
    </source>
</evidence>
<gene>
    <name evidence="1" type="ORF">DB30_03614</name>
</gene>
<reference evidence="1 2" key="1">
    <citation type="submission" date="2014-12" db="EMBL/GenBank/DDBJ databases">
        <title>Genome assembly of Enhygromyxa salina DSM 15201.</title>
        <authorList>
            <person name="Sharma G."/>
            <person name="Subramanian S."/>
        </authorList>
    </citation>
    <scope>NUCLEOTIDE SEQUENCE [LARGE SCALE GENOMIC DNA]</scope>
    <source>
        <strain evidence="1 2">DSM 15201</strain>
    </source>
</reference>
<comment type="caution">
    <text evidence="1">The sequence shown here is derived from an EMBL/GenBank/DDBJ whole genome shotgun (WGS) entry which is preliminary data.</text>
</comment>
<protein>
    <recommendedName>
        <fullName evidence="3">Lipoprotein</fullName>
    </recommendedName>
</protein>
<dbReference type="RefSeq" id="WP_052548602.1">
    <property type="nucleotide sequence ID" value="NZ_JMCC02000029.1"/>
</dbReference>
<evidence type="ECO:0008006" key="3">
    <source>
        <dbReference type="Google" id="ProtNLM"/>
    </source>
</evidence>
<organism evidence="1 2">
    <name type="scientific">Enhygromyxa salina</name>
    <dbReference type="NCBI Taxonomy" id="215803"/>
    <lineage>
        <taxon>Bacteria</taxon>
        <taxon>Pseudomonadati</taxon>
        <taxon>Myxococcota</taxon>
        <taxon>Polyangia</taxon>
        <taxon>Nannocystales</taxon>
        <taxon>Nannocystaceae</taxon>
        <taxon>Enhygromyxa</taxon>
    </lineage>
</organism>
<name>A0A0C2DAY3_9BACT</name>
<dbReference type="EMBL" id="JMCC02000029">
    <property type="protein sequence ID" value="KIG17017.1"/>
    <property type="molecule type" value="Genomic_DNA"/>
</dbReference>
<dbReference type="PROSITE" id="PS51257">
    <property type="entry name" value="PROKAR_LIPOPROTEIN"/>
    <property type="match status" value="1"/>
</dbReference>
<proteinExistence type="predicted"/>
<accession>A0A0C2DAY3</accession>
<dbReference type="Proteomes" id="UP000031599">
    <property type="component" value="Unassembled WGS sequence"/>
</dbReference>